<organism evidence="8 9">
    <name type="scientific">Haloechinothrix salitolerans</name>
    <dbReference type="NCBI Taxonomy" id="926830"/>
    <lineage>
        <taxon>Bacteria</taxon>
        <taxon>Bacillati</taxon>
        <taxon>Actinomycetota</taxon>
        <taxon>Actinomycetes</taxon>
        <taxon>Pseudonocardiales</taxon>
        <taxon>Pseudonocardiaceae</taxon>
        <taxon>Haloechinothrix</taxon>
    </lineage>
</organism>
<reference evidence="9" key="1">
    <citation type="journal article" date="2019" name="Int. J. Syst. Evol. Microbiol.">
        <title>The Global Catalogue of Microorganisms (GCM) 10K type strain sequencing project: providing services to taxonomists for standard genome sequencing and annotation.</title>
        <authorList>
            <consortium name="The Broad Institute Genomics Platform"/>
            <consortium name="The Broad Institute Genome Sequencing Center for Infectious Disease"/>
            <person name="Wu L."/>
            <person name="Ma J."/>
        </authorList>
    </citation>
    <scope>NUCLEOTIDE SEQUENCE [LARGE SCALE GENOMIC DNA]</scope>
    <source>
        <strain evidence="9">KCTC 32255</strain>
    </source>
</reference>
<gene>
    <name evidence="8" type="primary">pglW</name>
    <name evidence="8" type="ORF">ACFQGD_31785</name>
</gene>
<dbReference type="Pfam" id="PF08378">
    <property type="entry name" value="NERD"/>
    <property type="match status" value="1"/>
</dbReference>
<dbReference type="InterPro" id="IPR011528">
    <property type="entry name" value="NERD"/>
</dbReference>
<keyword evidence="9" id="KW-1185">Reference proteome</keyword>
<dbReference type="Pfam" id="PF00069">
    <property type="entry name" value="Pkinase"/>
    <property type="match status" value="2"/>
</dbReference>
<dbReference type="Gene3D" id="1.10.150.20">
    <property type="entry name" value="5' to 3' exonuclease, C-terminal subdomain"/>
    <property type="match status" value="1"/>
</dbReference>
<feature type="binding site" evidence="5">
    <location>
        <position position="565"/>
    </location>
    <ligand>
        <name>ATP</name>
        <dbReference type="ChEBI" id="CHEBI:30616"/>
    </ligand>
</feature>
<evidence type="ECO:0000256" key="5">
    <source>
        <dbReference type="PROSITE-ProRule" id="PRU10141"/>
    </source>
</evidence>
<accession>A0ABW2CAY3</accession>
<dbReference type="InterPro" id="IPR000719">
    <property type="entry name" value="Prot_kinase_dom"/>
</dbReference>
<keyword evidence="1" id="KW-0808">Transferase</keyword>
<feature type="domain" description="Protein kinase" evidence="6">
    <location>
        <begin position="529"/>
        <end position="789"/>
    </location>
</feature>
<dbReference type="PROSITE" id="PS50011">
    <property type="entry name" value="PROTEIN_KINASE_DOM"/>
    <property type="match status" value="2"/>
</dbReference>
<evidence type="ECO:0000256" key="2">
    <source>
        <dbReference type="ARBA" id="ARBA00022741"/>
    </source>
</evidence>
<evidence type="ECO:0000256" key="4">
    <source>
        <dbReference type="ARBA" id="ARBA00022840"/>
    </source>
</evidence>
<dbReference type="GO" id="GO:0016301">
    <property type="term" value="F:kinase activity"/>
    <property type="evidence" value="ECO:0007669"/>
    <property type="project" value="UniProtKB-KW"/>
</dbReference>
<evidence type="ECO:0000256" key="1">
    <source>
        <dbReference type="ARBA" id="ARBA00022679"/>
    </source>
</evidence>
<keyword evidence="4 5" id="KW-0067">ATP-binding</keyword>
<dbReference type="InterPro" id="IPR011009">
    <property type="entry name" value="Kinase-like_dom_sf"/>
</dbReference>
<dbReference type="SMART" id="SM00220">
    <property type="entry name" value="S_TKc"/>
    <property type="match status" value="1"/>
</dbReference>
<dbReference type="PROSITE" id="PS00107">
    <property type="entry name" value="PROTEIN_KINASE_ATP"/>
    <property type="match status" value="1"/>
</dbReference>
<comment type="caution">
    <text evidence="8">The sequence shown here is derived from an EMBL/GenBank/DDBJ whole genome shotgun (WGS) entry which is preliminary data.</text>
</comment>
<sequence length="1453" mass="159349">MSASSKPGKGQASHSRWIQRSKSDYDWEQAGLDFIKRRMPDAEPYRAWATFTFTAASGRVNECDLLIAVPSGLYLLELKAHPGRVTNNGSTWYVRDPSDGKVRTLENPLELTDLKAKELKGQLTRAAHKRGLKIRIPWIQPAIFLTDPGLKSELDEFQQPNVYARSRKSGLPEVWDDLLARPPHRESHRITANFASKVLPDLLKTIGIKASTAHLRFGDDWKLEPRPLDAGNVWEDRLAKRDDGLIREEGRLRTYLVKEGAAASEAQRIKRAALREYQVLQGINHRGIVQAVQFREHLGHPAILFRHSASDRRLDTYLATFGATLSLETRLDMVRQLAEALRYAHNRSLYHRALSPRSIYVSSRSDGGKPVLHLTDWQTAARDFETTSLGSIGDSSLDGAFIEDIAQRYLAPEVDQPYPDPVDLDVFSLGAVSYLILTGTPPAASRAELKQRLTEEQGLLASAVDDSIPGEINDLIQYTTCPDVAHRLESADAFLELLDAAEQEAAPAPSATGIDPLTATTKQELEDGWEVAQILGTGATARALLVERLTDEFDGEPVIEERVFKIALDEEKAERLYDEARALHLVGGGSIVQLKGGSREIGGRTVLELEFAGRTTLGKRLRDEGKLSYHHLERYGSDLFRALDQLDANGVQHRDIKPDNLGIFERKDRTTQLKLFDFSLTNAADTDIKAGTRGYLDPFIGTPRRPAFDAHAERYAAAVTLYEMASGERVKWGDDLTAPDMSDDELPRIEADLFEPALRDGLTSFFQSALHRDAERRFETLRQMEDAWRAVFKQADAAAPATTPATVETTKSADTDIEQVRDAAAEAATLDTPLDAAGLSPRAVSVANSYGATTVRDLLDVPRYQISRARGAGQLTRKELNRRHKQWDTRLLKDAGAAREPEPAETPAPLVPAKLSINDLAARLQPQEARKGSKRPDVERLALGLPDAEGRPSPLDTWPTQSAIAAHLGVSQPSVSRHFVEAAKSWRTTEWLVPIRREVAKILEDLGRVGTASEIAAELRAQHGTTNEDQTRTQRDALAVVRAAVEAELAAEYAGETSEESEPRIAVARRGSVVVLASESLAGSEEPSPQELADYATALGRVADKLAEADPLPGSSAVLRELRAVVAPEGMRPLADTRLVALAAGLSHHAAASRRLELYPRNLELSRALRISQAGAGVPSKGITLKTLLAKVRARFPEVRLGEPTYVEVEEALAAAGSRLTYEPGSGVFKPPEQVWRRTSASTSSSYLSSVDGTHSFGRDPLKAASTQLADAAARGGFLALTIRAKHLPGTVEALTSHYNVVAVDLNRVFVDEFRTLASEKNQAWSKVLAADARMSMSGAAPKGLASYVEATWKRVQERLSAHLIEEGSVLLLHDAGLLGRYFDSGGRQFLTELQNAARRASDQPHGVWLLCPAEAPRDAPQLAGRIVEVLGEHERVVLRQEFVASLRETGAA</sequence>
<dbReference type="PROSITE" id="PS50965">
    <property type="entry name" value="NERD"/>
    <property type="match status" value="1"/>
</dbReference>
<evidence type="ECO:0000313" key="8">
    <source>
        <dbReference type="EMBL" id="MFC6871712.1"/>
    </source>
</evidence>
<dbReference type="SUPFAM" id="SSF47789">
    <property type="entry name" value="C-terminal domain of RNA polymerase alpha subunit"/>
    <property type="match status" value="1"/>
</dbReference>
<feature type="domain" description="Protein kinase" evidence="6">
    <location>
        <begin position="222"/>
        <end position="498"/>
    </location>
</feature>
<dbReference type="SUPFAM" id="SSF56112">
    <property type="entry name" value="Protein kinase-like (PK-like)"/>
    <property type="match status" value="2"/>
</dbReference>
<dbReference type="Gene3D" id="1.10.510.10">
    <property type="entry name" value="Transferase(Phosphotransferase) domain 1"/>
    <property type="match status" value="2"/>
</dbReference>
<evidence type="ECO:0000259" key="7">
    <source>
        <dbReference type="PROSITE" id="PS50965"/>
    </source>
</evidence>
<dbReference type="Proteomes" id="UP001596337">
    <property type="component" value="Unassembled WGS sequence"/>
</dbReference>
<keyword evidence="3 8" id="KW-0418">Kinase</keyword>
<evidence type="ECO:0000259" key="6">
    <source>
        <dbReference type="PROSITE" id="PS50011"/>
    </source>
</evidence>
<keyword evidence="2 5" id="KW-0547">Nucleotide-binding</keyword>
<dbReference type="EMBL" id="JBHSXX010000001">
    <property type="protein sequence ID" value="MFC6871712.1"/>
    <property type="molecule type" value="Genomic_DNA"/>
</dbReference>
<proteinExistence type="predicted"/>
<dbReference type="InterPro" id="IPR017441">
    <property type="entry name" value="Protein_kinase_ATP_BS"/>
</dbReference>
<dbReference type="NCBIfam" id="NF033442">
    <property type="entry name" value="BREX_PglW"/>
    <property type="match status" value="1"/>
</dbReference>
<evidence type="ECO:0000313" key="9">
    <source>
        <dbReference type="Proteomes" id="UP001596337"/>
    </source>
</evidence>
<feature type="domain" description="NERD" evidence="7">
    <location>
        <begin position="23"/>
        <end position="142"/>
    </location>
</feature>
<dbReference type="PANTHER" id="PTHR43289">
    <property type="entry name" value="MITOGEN-ACTIVATED PROTEIN KINASE KINASE KINASE 20-RELATED"/>
    <property type="match status" value="1"/>
</dbReference>
<dbReference type="InterPro" id="IPR049832">
    <property type="entry name" value="BREX_PglW"/>
</dbReference>
<dbReference type="RefSeq" id="WP_345391779.1">
    <property type="nucleotide sequence ID" value="NZ_BAABLA010000007.1"/>
</dbReference>
<evidence type="ECO:0000256" key="3">
    <source>
        <dbReference type="ARBA" id="ARBA00022777"/>
    </source>
</evidence>
<protein>
    <submittedName>
        <fullName evidence="8">BREX system serine/threonine kinase PglW</fullName>
    </submittedName>
</protein>
<name>A0ABW2CAY3_9PSEU</name>
<dbReference type="PANTHER" id="PTHR43289:SF34">
    <property type="entry name" value="SERINE_THREONINE-PROTEIN KINASE YBDM-RELATED"/>
    <property type="match status" value="1"/>
</dbReference>